<reference evidence="7 8" key="1">
    <citation type="submission" date="2016-05" db="EMBL/GenBank/DDBJ databases">
        <title>Nuclear genome of Blastocystis sp. subtype 1 NandII.</title>
        <authorList>
            <person name="Gentekaki E."/>
            <person name="Curtis B."/>
            <person name="Stairs C."/>
            <person name="Eme L."/>
            <person name="Herman E."/>
            <person name="Klimes V."/>
            <person name="Arias M.C."/>
            <person name="Elias M."/>
            <person name="Hilliou F."/>
            <person name="Klute M."/>
            <person name="Malik S.-B."/>
            <person name="Pightling A."/>
            <person name="Rachubinski R."/>
            <person name="Salas D."/>
            <person name="Schlacht A."/>
            <person name="Suga H."/>
            <person name="Archibald J."/>
            <person name="Ball S.G."/>
            <person name="Clark G."/>
            <person name="Dacks J."/>
            <person name="Van Der Giezen M."/>
            <person name="Tsaousis A."/>
            <person name="Roger A."/>
        </authorList>
    </citation>
    <scope>NUCLEOTIDE SEQUENCE [LARGE SCALE GENOMIC DNA]</scope>
    <source>
        <strain evidence="8">ATCC 50177 / NandII</strain>
    </source>
</reference>
<dbReference type="PANTHER" id="PTHR23112:SF0">
    <property type="entry name" value="TRANSMEMBRANE PROTEIN 116"/>
    <property type="match status" value="1"/>
</dbReference>
<evidence type="ECO:0000256" key="5">
    <source>
        <dbReference type="SAM" id="Phobius"/>
    </source>
</evidence>
<feature type="transmembrane region" description="Helical" evidence="5">
    <location>
        <begin position="35"/>
        <end position="53"/>
    </location>
</feature>
<dbReference type="GO" id="GO:0007189">
    <property type="term" value="P:adenylate cyclase-activating G protein-coupled receptor signaling pathway"/>
    <property type="evidence" value="ECO:0007669"/>
    <property type="project" value="TreeGrafter"/>
</dbReference>
<keyword evidence="4 5" id="KW-0472">Membrane</keyword>
<evidence type="ECO:0000256" key="3">
    <source>
        <dbReference type="ARBA" id="ARBA00022989"/>
    </source>
</evidence>
<dbReference type="GO" id="GO:0005886">
    <property type="term" value="C:plasma membrane"/>
    <property type="evidence" value="ECO:0007669"/>
    <property type="project" value="TreeGrafter"/>
</dbReference>
<dbReference type="Gene3D" id="1.20.1070.10">
    <property type="entry name" value="Rhodopsin 7-helix transmembrane proteins"/>
    <property type="match status" value="1"/>
</dbReference>
<evidence type="ECO:0000313" key="7">
    <source>
        <dbReference type="EMBL" id="OAO17294.1"/>
    </source>
</evidence>
<evidence type="ECO:0000256" key="4">
    <source>
        <dbReference type="ARBA" id="ARBA00023136"/>
    </source>
</evidence>
<proteinExistence type="predicted"/>
<sequence length="283" mass="32761">MVCVSSSISLAFSLTMIVFYVSFKNLRKGSRGYLVMINVCDFACSLSFLLSSLDVPVFQCPLARLIEGFVIQFFYTASYCWCCCYAIHLYNLVLHHSEIPTRHWRNQLLGWLFPTLSCIFLLVLQCLDYDAIGDCNRVWPWISNNLPKAYFFQLGLFYIPILLILLTNTILYICISRKSKGEDLHCFILLRSFAYLLVAVFCVVWSAWDRTFLFLRKKEWPFPFDVVSLSVPLLGCLNVCVYSLNRFFFTAFKQDRFDQTVDGNRELLEESVPLTVTVNVNSS</sequence>
<feature type="transmembrane region" description="Helical" evidence="5">
    <location>
        <begin position="150"/>
        <end position="175"/>
    </location>
</feature>
<evidence type="ECO:0000259" key="6">
    <source>
        <dbReference type="PROSITE" id="PS50261"/>
    </source>
</evidence>
<dbReference type="PANTHER" id="PTHR23112">
    <property type="entry name" value="G PROTEIN-COUPLED RECEPTOR 157-RELATED"/>
    <property type="match status" value="1"/>
</dbReference>
<keyword evidence="3 5" id="KW-1133">Transmembrane helix</keyword>
<protein>
    <recommendedName>
        <fullName evidence="6">G-protein coupled receptors family 2 profile 2 domain-containing protein</fullName>
    </recommendedName>
</protein>
<accession>A0A196SN55</accession>
<feature type="transmembrane region" description="Helical" evidence="5">
    <location>
        <begin position="187"/>
        <end position="208"/>
    </location>
</feature>
<evidence type="ECO:0000313" key="8">
    <source>
        <dbReference type="Proteomes" id="UP000078348"/>
    </source>
</evidence>
<name>A0A196SN55_BLAHN</name>
<dbReference type="GO" id="GO:0004930">
    <property type="term" value="F:G protein-coupled receptor activity"/>
    <property type="evidence" value="ECO:0007669"/>
    <property type="project" value="InterPro"/>
</dbReference>
<feature type="transmembrane region" description="Helical" evidence="5">
    <location>
        <begin position="6"/>
        <end position="23"/>
    </location>
</feature>
<dbReference type="GO" id="GO:0007166">
    <property type="term" value="P:cell surface receptor signaling pathway"/>
    <property type="evidence" value="ECO:0007669"/>
    <property type="project" value="InterPro"/>
</dbReference>
<dbReference type="Pfam" id="PF00002">
    <property type="entry name" value="7tm_2"/>
    <property type="match status" value="1"/>
</dbReference>
<dbReference type="PROSITE" id="PS50261">
    <property type="entry name" value="G_PROTEIN_RECEP_F2_4"/>
    <property type="match status" value="1"/>
</dbReference>
<dbReference type="InterPro" id="IPR017981">
    <property type="entry name" value="GPCR_2-like_7TM"/>
</dbReference>
<feature type="transmembrane region" description="Helical" evidence="5">
    <location>
        <begin position="73"/>
        <end position="94"/>
    </location>
</feature>
<keyword evidence="2 5" id="KW-0812">Transmembrane</keyword>
<evidence type="ECO:0000256" key="1">
    <source>
        <dbReference type="ARBA" id="ARBA00004141"/>
    </source>
</evidence>
<comment type="subcellular location">
    <subcellularLocation>
        <location evidence="1">Membrane</location>
        <topology evidence="1">Multi-pass membrane protein</topology>
    </subcellularLocation>
</comment>
<organism evidence="7 8">
    <name type="scientific">Blastocystis sp. subtype 1 (strain ATCC 50177 / NandII)</name>
    <dbReference type="NCBI Taxonomy" id="478820"/>
    <lineage>
        <taxon>Eukaryota</taxon>
        <taxon>Sar</taxon>
        <taxon>Stramenopiles</taxon>
        <taxon>Bigyra</taxon>
        <taxon>Opalozoa</taxon>
        <taxon>Opalinata</taxon>
        <taxon>Blastocystidae</taxon>
        <taxon>Blastocystis</taxon>
    </lineage>
</organism>
<feature type="domain" description="G-protein coupled receptors family 2 profile 2" evidence="6">
    <location>
        <begin position="1"/>
        <end position="173"/>
    </location>
</feature>
<feature type="transmembrane region" description="Helical" evidence="5">
    <location>
        <begin position="106"/>
        <end position="124"/>
    </location>
</feature>
<feature type="transmembrane region" description="Helical" evidence="5">
    <location>
        <begin position="220"/>
        <end position="244"/>
    </location>
</feature>
<comment type="caution">
    <text evidence="7">The sequence shown here is derived from an EMBL/GenBank/DDBJ whole genome shotgun (WGS) entry which is preliminary data.</text>
</comment>
<gene>
    <name evidence="7" type="ORF">AV274_1005</name>
</gene>
<keyword evidence="8" id="KW-1185">Reference proteome</keyword>
<dbReference type="EMBL" id="LXWW01000037">
    <property type="protein sequence ID" value="OAO17294.1"/>
    <property type="molecule type" value="Genomic_DNA"/>
</dbReference>
<dbReference type="InterPro" id="IPR000832">
    <property type="entry name" value="GPCR_2_secretin-like"/>
</dbReference>
<dbReference type="Proteomes" id="UP000078348">
    <property type="component" value="Unassembled WGS sequence"/>
</dbReference>
<dbReference type="AlphaFoldDB" id="A0A196SN55"/>
<evidence type="ECO:0000256" key="2">
    <source>
        <dbReference type="ARBA" id="ARBA00022692"/>
    </source>
</evidence>